<keyword evidence="4" id="KW-1185">Reference proteome</keyword>
<dbReference type="SMART" id="SM00220">
    <property type="entry name" value="S_TKc"/>
    <property type="match status" value="1"/>
</dbReference>
<dbReference type="PANTHER" id="PTHR44167">
    <property type="entry name" value="OVARIAN-SPECIFIC SERINE/THREONINE-PROTEIN KINASE LOK-RELATED"/>
    <property type="match status" value="1"/>
</dbReference>
<sequence length="1279" mass="154909">MFPQQILIQLPQHQMEIVVQVKIGSGTQGSVYQGFIKNLNQQVAIKVMNELNPREEKILQSIKQHKPKHIIRIYAVEKLWKQVYIVMELAEMDFFKFMNTNQFSTYDVDEKSEFFLQMVKGVQEFHQIGYFHRDLKPENFVCCRDKSQNLTIKLIDFGCSKEQSDGGKQTLQVGTPYYMARDVINSTNYTKEIDIWAMGAIWYEMITLQTFFQGINERNIYYQISTIQTDQIDQKIDKLDKCQLEFREIMKEMICLDHQKRIQLDDAIEKITQTLQKVKLQKIEAKIKQQFEKEFQEKEQQITYQNQMKYENLERQMKLDEENQRKQLKEQLKNEYEKNIINKENELRKIIQQQQQASNQNQKNNEVQRLEQTLQFQSQLNSYKLEIEQQYQQKMKQELQLLENKSKEGLLRIKQKEDEENKKLLNEEFQKQYKLELFKKQQEYQIQFQNQYIKEELNSKKKQLNYLLNLLQNTIQNHLSSLNQQKLEIDSYEFNNSDQQQIFNQIQNFISQKQNQLQQISEHINNLDIKNEYQQLQFLIELESKYKNEFQIHIQENQMIQQQIQSFMISFVKEQQKKILLEKQEKEEKEIQQEMNEQFAQYQKLQNEFNEQQSEIQTIQINCEKLSIYNYNVTGQFKELKFHADAISASVNQLRIFYYSQESKVSRDLINYLQIQKLQIDKSIEKLKDEIQQMKNTLSIQKEELKYEMQRDLQKINDQAENIEFKIQIYQKVNDKQKENILNLLQKRLLNIRQLYNQLNTIIQTDTLYLNVKEYVEIKQKYLEEEQNSTDLSNKLQEQQQRENQIKIIEKKQLNFIIHIQQKSNQFQESIQDLKDQLSVIEQNCKQIENPQIKHDLEEKQTELNNLKKLAKQMYDQIIKETQKDMIFYQTFESLQEESNSIQIQLENKKNEQSNQITQLQDLSQQILKQCQSETNKHFQNIKDELQQIYQDFNQKQIEFMNLDIQHYNYQHIIEQNQLKQEEFQNLINKMKNTYEKLKQNMELIKNKKKPKDKNSHKQVDNFKIILIEIEKKNDEQSQDMEKQIKEIESFYQKVKFLNLEDENQKYQNWIVKQESIREMNKKFIGFRGQIQGMQKSLIEEMGTLQTEFKELKDQVCILTKQIPTNDQIKEFQERFHNNDQSFLTLSFLIILIKAFELKKYVIRLQEFQEKQKKKKQTNTVFREQLSNLIEANQIIYKYESFLKCKRTVVLKQELIEDETQIEKQIQVIYNFVKTVNTVKLRSYLKNQQVVKTISENYIENLEYCKLEIFYQVRPNNKS</sequence>
<feature type="coiled-coil region" evidence="1">
    <location>
        <begin position="572"/>
        <end position="622"/>
    </location>
</feature>
<dbReference type="AlphaFoldDB" id="A0A8S1V371"/>
<dbReference type="Pfam" id="PF00069">
    <property type="entry name" value="Pkinase"/>
    <property type="match status" value="1"/>
</dbReference>
<dbReference type="PROSITE" id="PS50011">
    <property type="entry name" value="PROTEIN_KINASE_DOM"/>
    <property type="match status" value="1"/>
</dbReference>
<gene>
    <name evidence="3" type="ORF">POCTA_138.1.T0590074</name>
</gene>
<evidence type="ECO:0000313" key="3">
    <source>
        <dbReference type="EMBL" id="CAD8171878.1"/>
    </source>
</evidence>
<feature type="coiled-coil region" evidence="1">
    <location>
        <begin position="454"/>
        <end position="530"/>
    </location>
</feature>
<dbReference type="InterPro" id="IPR008271">
    <property type="entry name" value="Ser/Thr_kinase_AS"/>
</dbReference>
<comment type="caution">
    <text evidence="3">The sequence shown here is derived from an EMBL/GenBank/DDBJ whole genome shotgun (WGS) entry which is preliminary data.</text>
</comment>
<dbReference type="GO" id="GO:0005634">
    <property type="term" value="C:nucleus"/>
    <property type="evidence" value="ECO:0007669"/>
    <property type="project" value="TreeGrafter"/>
</dbReference>
<feature type="domain" description="Protein kinase" evidence="2">
    <location>
        <begin position="17"/>
        <end position="275"/>
    </location>
</feature>
<dbReference type="PROSITE" id="PS00108">
    <property type="entry name" value="PROTEIN_KINASE_ST"/>
    <property type="match status" value="1"/>
</dbReference>
<feature type="coiled-coil region" evidence="1">
    <location>
        <begin position="782"/>
        <end position="926"/>
    </location>
</feature>
<feature type="coiled-coil region" evidence="1">
    <location>
        <begin position="310"/>
        <end position="427"/>
    </location>
</feature>
<dbReference type="GO" id="GO:0005737">
    <property type="term" value="C:cytoplasm"/>
    <property type="evidence" value="ECO:0007669"/>
    <property type="project" value="TreeGrafter"/>
</dbReference>
<dbReference type="PANTHER" id="PTHR44167:SF24">
    <property type="entry name" value="SERINE_THREONINE-PROTEIN KINASE CHK2"/>
    <property type="match status" value="1"/>
</dbReference>
<dbReference type="Proteomes" id="UP000683925">
    <property type="component" value="Unassembled WGS sequence"/>
</dbReference>
<keyword evidence="1" id="KW-0175">Coiled coil</keyword>
<reference evidence="3" key="1">
    <citation type="submission" date="2021-01" db="EMBL/GenBank/DDBJ databases">
        <authorList>
            <consortium name="Genoscope - CEA"/>
            <person name="William W."/>
        </authorList>
    </citation>
    <scope>NUCLEOTIDE SEQUENCE</scope>
</reference>
<evidence type="ECO:0000313" key="4">
    <source>
        <dbReference type="Proteomes" id="UP000683925"/>
    </source>
</evidence>
<dbReference type="GO" id="GO:0004674">
    <property type="term" value="F:protein serine/threonine kinase activity"/>
    <property type="evidence" value="ECO:0007669"/>
    <property type="project" value="TreeGrafter"/>
</dbReference>
<accession>A0A8S1V371</accession>
<feature type="coiled-coil region" evidence="1">
    <location>
        <begin position="974"/>
        <end position="1047"/>
    </location>
</feature>
<dbReference type="OrthoDB" id="310743at2759"/>
<dbReference type="InterPro" id="IPR000719">
    <property type="entry name" value="Prot_kinase_dom"/>
</dbReference>
<proteinExistence type="predicted"/>
<name>A0A8S1V371_PAROT</name>
<dbReference type="CDD" id="cd00180">
    <property type="entry name" value="PKc"/>
    <property type="match status" value="1"/>
</dbReference>
<dbReference type="OMA" id="YNYQHII"/>
<dbReference type="EMBL" id="CAJJDP010000058">
    <property type="protein sequence ID" value="CAD8171878.1"/>
    <property type="molecule type" value="Genomic_DNA"/>
</dbReference>
<protein>
    <recommendedName>
        <fullName evidence="2">Protein kinase domain-containing protein</fullName>
    </recommendedName>
</protein>
<feature type="coiled-coil region" evidence="1">
    <location>
        <begin position="677"/>
        <end position="708"/>
    </location>
</feature>
<organism evidence="3 4">
    <name type="scientific">Paramecium octaurelia</name>
    <dbReference type="NCBI Taxonomy" id="43137"/>
    <lineage>
        <taxon>Eukaryota</taxon>
        <taxon>Sar</taxon>
        <taxon>Alveolata</taxon>
        <taxon>Ciliophora</taxon>
        <taxon>Intramacronucleata</taxon>
        <taxon>Oligohymenophorea</taxon>
        <taxon>Peniculida</taxon>
        <taxon>Parameciidae</taxon>
        <taxon>Paramecium</taxon>
    </lineage>
</organism>
<dbReference type="GO" id="GO:0044773">
    <property type="term" value="P:mitotic DNA damage checkpoint signaling"/>
    <property type="evidence" value="ECO:0007669"/>
    <property type="project" value="TreeGrafter"/>
</dbReference>
<evidence type="ECO:0000256" key="1">
    <source>
        <dbReference type="SAM" id="Coils"/>
    </source>
</evidence>
<evidence type="ECO:0000259" key="2">
    <source>
        <dbReference type="PROSITE" id="PS50011"/>
    </source>
</evidence>
<dbReference type="GO" id="GO:0005524">
    <property type="term" value="F:ATP binding"/>
    <property type="evidence" value="ECO:0007669"/>
    <property type="project" value="InterPro"/>
</dbReference>